<name>A0A8J8KBP9_9FLAO</name>
<dbReference type="AlphaFoldDB" id="A0A8J8KBP9"/>
<dbReference type="EMBL" id="JABSNO010000012">
    <property type="protein sequence ID" value="NRS92809.1"/>
    <property type="molecule type" value="Genomic_DNA"/>
</dbReference>
<dbReference type="RefSeq" id="WP_173779396.1">
    <property type="nucleotide sequence ID" value="NZ_JABSNO010000012.1"/>
</dbReference>
<gene>
    <name evidence="1" type="ORF">HNQ03_001889</name>
</gene>
<keyword evidence="2" id="KW-1185">Reference proteome</keyword>
<dbReference type="Proteomes" id="UP000610746">
    <property type="component" value="Unassembled WGS sequence"/>
</dbReference>
<reference evidence="1" key="1">
    <citation type="submission" date="2020-05" db="EMBL/GenBank/DDBJ databases">
        <title>Genomic Encyclopedia of Type Strains, Phase IV (KMG-V): Genome sequencing to study the core and pangenomes of soil and plant-associated prokaryotes.</title>
        <authorList>
            <person name="Whitman W."/>
        </authorList>
    </citation>
    <scope>NUCLEOTIDE SEQUENCE</scope>
    <source>
        <strain evidence="1">16F</strain>
    </source>
</reference>
<comment type="caution">
    <text evidence="1">The sequence shown here is derived from an EMBL/GenBank/DDBJ whole genome shotgun (WGS) entry which is preliminary data.</text>
</comment>
<protein>
    <submittedName>
        <fullName evidence="1">Putative nucleic acid-binding Zn ribbon protein</fullName>
    </submittedName>
</protein>
<organism evidence="1 2">
    <name type="scientific">Frigoriflavimonas asaccharolytica</name>
    <dbReference type="NCBI Taxonomy" id="2735899"/>
    <lineage>
        <taxon>Bacteria</taxon>
        <taxon>Pseudomonadati</taxon>
        <taxon>Bacteroidota</taxon>
        <taxon>Flavobacteriia</taxon>
        <taxon>Flavobacteriales</taxon>
        <taxon>Weeksellaceae</taxon>
        <taxon>Frigoriflavimonas</taxon>
    </lineage>
</organism>
<evidence type="ECO:0000313" key="1">
    <source>
        <dbReference type="EMBL" id="NRS92809.1"/>
    </source>
</evidence>
<accession>A0A8J8KBP9</accession>
<sequence length="114" mass="13307">MECLECGDKIHGRSDKKFCSDGCRNTYNNNQNKDTSNLMRQIHNILRKNSRILDGINTEGKAKTTKTKLVSLGFDFNYITQIITYKNGATYQFIYDHGYKFLDEEWILLVKKID</sequence>
<evidence type="ECO:0000313" key="2">
    <source>
        <dbReference type="Proteomes" id="UP000610746"/>
    </source>
</evidence>
<proteinExistence type="predicted"/>